<dbReference type="EMBL" id="MT141293">
    <property type="protein sequence ID" value="QJA57820.1"/>
    <property type="molecule type" value="Genomic_DNA"/>
</dbReference>
<gene>
    <name evidence="2" type="ORF">MM415A03078_0007</name>
    <name evidence="1" type="ORF">MM415B01557_0016</name>
</gene>
<dbReference type="EMBL" id="MT141895">
    <property type="protein sequence ID" value="QJA71729.1"/>
    <property type="molecule type" value="Genomic_DNA"/>
</dbReference>
<accession>A0A6M3JND0</accession>
<protein>
    <submittedName>
        <fullName evidence="2">Uncharacterized protein</fullName>
    </submittedName>
</protein>
<proteinExistence type="predicted"/>
<name>A0A6M3JND0_9ZZZZ</name>
<evidence type="ECO:0000313" key="1">
    <source>
        <dbReference type="EMBL" id="QJA57820.1"/>
    </source>
</evidence>
<reference evidence="2" key="1">
    <citation type="submission" date="2020-03" db="EMBL/GenBank/DDBJ databases">
        <title>The deep terrestrial virosphere.</title>
        <authorList>
            <person name="Holmfeldt K."/>
            <person name="Nilsson E."/>
            <person name="Simone D."/>
            <person name="Lopez-Fernandez M."/>
            <person name="Wu X."/>
            <person name="de Brujin I."/>
            <person name="Lundin D."/>
            <person name="Andersson A."/>
            <person name="Bertilsson S."/>
            <person name="Dopson M."/>
        </authorList>
    </citation>
    <scope>NUCLEOTIDE SEQUENCE</scope>
    <source>
        <strain evidence="2">MM415A03078</strain>
        <strain evidence="1">MM415B01557</strain>
    </source>
</reference>
<organism evidence="2">
    <name type="scientific">viral metagenome</name>
    <dbReference type="NCBI Taxonomy" id="1070528"/>
    <lineage>
        <taxon>unclassified sequences</taxon>
        <taxon>metagenomes</taxon>
        <taxon>organismal metagenomes</taxon>
    </lineage>
</organism>
<sequence length="60" mass="7252">MSEQRLDITVSKVKKRYTGSHVDYLFNIRQREDISIFDNWFDNKEGDITLTLINNHFEME</sequence>
<dbReference type="AlphaFoldDB" id="A0A6M3JND0"/>
<evidence type="ECO:0000313" key="2">
    <source>
        <dbReference type="EMBL" id="QJA71729.1"/>
    </source>
</evidence>